<gene>
    <name evidence="10" type="primary">PmUG01_09056900</name>
    <name evidence="9" type="ORF">PMALA_014650</name>
    <name evidence="10" type="ORF">PMUG01_09056900</name>
</gene>
<evidence type="ECO:0000313" key="12">
    <source>
        <dbReference type="Proteomes" id="UP000219813"/>
    </source>
</evidence>
<feature type="region of interest" description="Disordered" evidence="7">
    <location>
        <begin position="273"/>
        <end position="323"/>
    </location>
</feature>
<reference evidence="11" key="1">
    <citation type="submission" date="2016-05" db="EMBL/GenBank/DDBJ databases">
        <authorList>
            <person name="Naeem Raeece"/>
        </authorList>
    </citation>
    <scope>NUCLEOTIDE SEQUENCE [LARGE SCALE GENOMIC DNA]</scope>
</reference>
<dbReference type="InterPro" id="IPR011009">
    <property type="entry name" value="Kinase-like_dom_sf"/>
</dbReference>
<dbReference type="GO" id="GO:0004674">
    <property type="term" value="F:protein serine/threonine kinase activity"/>
    <property type="evidence" value="ECO:0007669"/>
    <property type="project" value="UniProtKB-KW"/>
</dbReference>
<feature type="compositionally biased region" description="Low complexity" evidence="7">
    <location>
        <begin position="814"/>
        <end position="826"/>
    </location>
</feature>
<dbReference type="PROSITE" id="PS00108">
    <property type="entry name" value="PROTEIN_KINASE_ST"/>
    <property type="match status" value="1"/>
</dbReference>
<dbReference type="InterPro" id="IPR000719">
    <property type="entry name" value="Prot_kinase_dom"/>
</dbReference>
<keyword evidence="5 6" id="KW-0067">ATP-binding</keyword>
<dbReference type="GeneID" id="39869097"/>
<feature type="compositionally biased region" description="Basic and acidic residues" evidence="7">
    <location>
        <begin position="868"/>
        <end position="890"/>
    </location>
</feature>
<sequence length="1570" mass="186733">MKDDKEDILSKNFLKQRIKHVKNLLIRENEMPKIDQVFKYELKTNITGINDLLHYINGIIYKNIDTFQKLILLYSYDDNNDYDNSNIKQNTFVFLLKQKTKFREKYKNENYIDYLKTNPIIFIDTLNKLLIIPGISFEFKTYNFDEKINKFFVEKPDIKINSLYNPCFIRLKSKNFKNVIKISKKVEKNQKKNDKKKDKRIEHHIEHYFVKRNFTSITKKSKADFISKQDSNYKNELNIKTEEVNSDEIKCKTEYDDINNNYKEKYNYEINEKSKLNDDNDNIDRNDNYNNDKNDNDNNGSNDDNNNNNKDIKHEYKKERRKRRNHYMCTISEGFSNTNYNKKPKKSSSNNLKKKCNKYAHTKVLKDEEEYESSVNYDSTTHSKSVHLFYNLIREYDVYINNVKCYIVFDLKSYYKNLDIMKKLKKNLEELKKPNNVFKELIDKKSFKSSRDKIEFIKRFKKMIIPSFRIEKIRKQRNHLIIVELMSKIQNSLIIKRLYQELTDKVNLNDLINDILHMFSKSVENMKDENVKKFYIEMMNTHFRNKNLSVIDFKNLVQLFKKKEEHRKNQEFLNLFLKDLNYLEKNKKQCDEIDEKIHSLKYLILESILKEKQLERSVNRLLLNHEQSKYGYFYKIEQSDDNTLDTTEYGKLLENFSKEPINFYSILNKRNLDKHAYHDIRNFNYKKKNCETLKADITSSSHDQVNDVKSSCDNSKPKYQGNEENQTSDNSIKKENISSIVNQENNNDSNDNDNNGSNDNYNNNKNDNDNNDRNDNYNIDKNDNDNNDRNDNYNNDKNDNDRNDNYNNDKNDNDNNGSNDNYNNNKNDNDNNDRNDNYNNDKNDNDSNDNDNNGSNDNYNNDSNDNDNNDKNDNDNNDRNDNYNNDKNDNDNNGSNNNDNNDKNDNDNNGSNNNDKNDNDNNDRNNNNNNNDDDDDDNNNNNSSTSYNINTSLKQLSANKNKESNNGCAEYFQNNIINLKDGEEEPDNYKNKIGSYNKCKIKKIYYNGDDKKQEKKKEDNDDMFEKQEDQNDTKMNYCKIIENDNALNSCTKNNIEKKKESYKEEDSKQKKKDSIKCYINKYTKESTFRKSNGSEGTRQMNCKEKDKFDEEEILSEWECEHERDIIRSICEKKNFSFANEKQEKINNEIFYKVFEQYPYSFFSKSVKNYNIILNENEEESELSWLTMLKKKGHNRSILPPSRDTFRDGTHFSNCRATEHTLKFFLSLLSLLTKGQVDINLKEYLKKNIQFLNTELFSMKLNLDKKRAILEKRLDHFNFQENSEFSFYNPLKMNIRMMNLIGRGGFAEVWEVFDSINLEMYAAKIHKIEPSMTNEIKNKIIQRAENEINIHIHCHRHIFIVKLEFFFVFGSATNLLVGMELCDIDLDKYIKYHGPINEHLALCWIKQVLLGLLYMKNLPTGKVHHCDLKPANLLIKDGIIKISDFGLAKLILPDTYQYYNGGGTLYYQPPECLKNKKNLIITDKIDIWSLGCIFYEMLFCERPFQFNYLEKCSKELLVNKMKRGLSYPKINQHISDVTLSYIQYLLNFDHEFRPSIEEALSYPIFNYFNIP</sequence>
<feature type="binding site" evidence="6">
    <location>
        <position position="1323"/>
    </location>
    <ligand>
        <name>ATP</name>
        <dbReference type="ChEBI" id="CHEBI:30616"/>
    </ligand>
</feature>
<evidence type="ECO:0000313" key="9">
    <source>
        <dbReference type="EMBL" id="SBS86024.1"/>
    </source>
</evidence>
<dbReference type="GO" id="GO:0005524">
    <property type="term" value="F:ATP binding"/>
    <property type="evidence" value="ECO:0007669"/>
    <property type="project" value="UniProtKB-UniRule"/>
</dbReference>
<dbReference type="GO" id="GO:0035556">
    <property type="term" value="P:intracellular signal transduction"/>
    <property type="evidence" value="ECO:0007669"/>
    <property type="project" value="TreeGrafter"/>
</dbReference>
<feature type="region of interest" description="Disordered" evidence="7">
    <location>
        <begin position="698"/>
        <end position="948"/>
    </location>
</feature>
<dbReference type="RefSeq" id="XP_028861889.1">
    <property type="nucleotide sequence ID" value="XM_029005285.1"/>
</dbReference>
<organism evidence="9 11">
    <name type="scientific">Plasmodium malariae</name>
    <dbReference type="NCBI Taxonomy" id="5858"/>
    <lineage>
        <taxon>Eukaryota</taxon>
        <taxon>Sar</taxon>
        <taxon>Alveolata</taxon>
        <taxon>Apicomplexa</taxon>
        <taxon>Aconoidasida</taxon>
        <taxon>Haemosporida</taxon>
        <taxon>Plasmodiidae</taxon>
        <taxon>Plasmodium</taxon>
        <taxon>Plasmodium (Plasmodium)</taxon>
    </lineage>
</organism>
<feature type="compositionally biased region" description="Low complexity" evidence="7">
    <location>
        <begin position="745"/>
        <end position="765"/>
    </location>
</feature>
<evidence type="ECO:0000256" key="1">
    <source>
        <dbReference type="ARBA" id="ARBA00022527"/>
    </source>
</evidence>
<feature type="compositionally biased region" description="Basic and acidic residues" evidence="7">
    <location>
        <begin position="273"/>
        <end position="296"/>
    </location>
</feature>
<evidence type="ECO:0000259" key="8">
    <source>
        <dbReference type="PROSITE" id="PS50011"/>
    </source>
</evidence>
<evidence type="ECO:0000313" key="10">
    <source>
        <dbReference type="EMBL" id="SCN12993.1"/>
    </source>
</evidence>
<feature type="domain" description="Protein kinase" evidence="8">
    <location>
        <begin position="1294"/>
        <end position="1564"/>
    </location>
</feature>
<evidence type="ECO:0000256" key="5">
    <source>
        <dbReference type="ARBA" id="ARBA00022840"/>
    </source>
</evidence>
<dbReference type="EC" id="2.7.11.1" evidence="10"/>
<feature type="compositionally biased region" description="Low complexity" evidence="7">
    <location>
        <begin position="850"/>
        <end position="863"/>
    </location>
</feature>
<dbReference type="InterPro" id="IPR008271">
    <property type="entry name" value="Ser/Thr_kinase_AS"/>
</dbReference>
<accession>A0A1A8W246</accession>
<evidence type="ECO:0000313" key="11">
    <source>
        <dbReference type="Proteomes" id="UP000078597"/>
    </source>
</evidence>
<dbReference type="Gene3D" id="3.30.200.20">
    <property type="entry name" value="Phosphorylase Kinase, domain 1"/>
    <property type="match status" value="1"/>
</dbReference>
<keyword evidence="4 9" id="KW-0418">Kinase</keyword>
<feature type="compositionally biased region" description="Basic and acidic residues" evidence="7">
    <location>
        <begin position="766"/>
        <end position="813"/>
    </location>
</feature>
<dbReference type="PROSITE" id="PS50011">
    <property type="entry name" value="PROTEIN_KINASE_DOM"/>
    <property type="match status" value="1"/>
</dbReference>
<keyword evidence="12" id="KW-1185">Reference proteome</keyword>
<dbReference type="SMART" id="SM00220">
    <property type="entry name" value="S_TKc"/>
    <property type="match status" value="1"/>
</dbReference>
<evidence type="ECO:0000256" key="2">
    <source>
        <dbReference type="ARBA" id="ARBA00022679"/>
    </source>
</evidence>
<dbReference type="Gene3D" id="1.10.510.10">
    <property type="entry name" value="Transferase(Phosphotransferase) domain 1"/>
    <property type="match status" value="1"/>
</dbReference>
<dbReference type="PANTHER" id="PTHR22974:SF23">
    <property type="entry name" value="TOUSLED-LIKE KINASE, ISOFORM G"/>
    <property type="match status" value="1"/>
</dbReference>
<reference evidence="9" key="2">
    <citation type="submission" date="2016-05" db="EMBL/GenBank/DDBJ databases">
        <authorList>
            <person name="Lavstsen T."/>
            <person name="Jespersen J.S."/>
        </authorList>
    </citation>
    <scope>NUCLEOTIDE SEQUENCE [LARGE SCALE GENOMIC DNA]</scope>
</reference>
<dbReference type="PANTHER" id="PTHR22974">
    <property type="entry name" value="MIXED LINEAGE PROTEIN KINASE"/>
    <property type="match status" value="1"/>
</dbReference>
<proteinExistence type="predicted"/>
<keyword evidence="3 6" id="KW-0547">Nucleotide-binding</keyword>
<dbReference type="OrthoDB" id="346907at2759"/>
<dbReference type="InterPro" id="IPR017441">
    <property type="entry name" value="Protein_kinase_ATP_BS"/>
</dbReference>
<keyword evidence="1 9" id="KW-0723">Serine/threonine-protein kinase</keyword>
<dbReference type="PROSITE" id="PS00107">
    <property type="entry name" value="PROTEIN_KINASE_ATP"/>
    <property type="match status" value="1"/>
</dbReference>
<dbReference type="GO" id="GO:0007059">
    <property type="term" value="P:chromosome segregation"/>
    <property type="evidence" value="ECO:0007669"/>
    <property type="project" value="TreeGrafter"/>
</dbReference>
<reference evidence="10 12" key="3">
    <citation type="submission" date="2016-06" db="EMBL/GenBank/DDBJ databases">
        <authorList>
            <consortium name="Pathogen Informatics"/>
        </authorList>
    </citation>
    <scope>NUCLEOTIDE SEQUENCE [LARGE SCALE GENOMIC DNA]</scope>
</reference>
<evidence type="ECO:0000256" key="3">
    <source>
        <dbReference type="ARBA" id="ARBA00022741"/>
    </source>
</evidence>
<evidence type="ECO:0000256" key="4">
    <source>
        <dbReference type="ARBA" id="ARBA00022777"/>
    </source>
</evidence>
<name>A0A1A8W246_PLAMA</name>
<feature type="compositionally biased region" description="Basic and acidic residues" evidence="7">
    <location>
        <begin position="827"/>
        <end position="845"/>
    </location>
</feature>
<feature type="compositionally biased region" description="Low complexity" evidence="7">
    <location>
        <begin position="297"/>
        <end position="309"/>
    </location>
</feature>
<dbReference type="Pfam" id="PF00069">
    <property type="entry name" value="Pkinase"/>
    <property type="match status" value="1"/>
</dbReference>
<dbReference type="EMBL" id="FLQW01000793">
    <property type="protein sequence ID" value="SBS86024.1"/>
    <property type="molecule type" value="Genomic_DNA"/>
</dbReference>
<dbReference type="SUPFAM" id="SSF56112">
    <property type="entry name" value="Protein kinase-like (PK-like)"/>
    <property type="match status" value="1"/>
</dbReference>
<protein>
    <submittedName>
        <fullName evidence="9">Serine/threonine protein kinase, putative</fullName>
        <ecNumber evidence="10">2.7.11.1</ecNumber>
    </submittedName>
</protein>
<evidence type="ECO:0000256" key="7">
    <source>
        <dbReference type="SAM" id="MobiDB-lite"/>
    </source>
</evidence>
<evidence type="ECO:0000256" key="6">
    <source>
        <dbReference type="PROSITE-ProRule" id="PRU10141"/>
    </source>
</evidence>
<dbReference type="VEuPathDB" id="PlasmoDB:PmUG01_09056900"/>
<feature type="compositionally biased region" description="Polar residues" evidence="7">
    <location>
        <begin position="698"/>
        <end position="714"/>
    </location>
</feature>
<dbReference type="Proteomes" id="UP000078597">
    <property type="component" value="Unassembled WGS sequence"/>
</dbReference>
<dbReference type="OMA" id="EMPKIDQ"/>
<dbReference type="GO" id="GO:0005634">
    <property type="term" value="C:nucleus"/>
    <property type="evidence" value="ECO:0007669"/>
    <property type="project" value="TreeGrafter"/>
</dbReference>
<keyword evidence="2 10" id="KW-0808">Transferase</keyword>
<dbReference type="KEGG" id="pmal:PMUG01_09056900"/>
<dbReference type="Proteomes" id="UP000219813">
    <property type="component" value="Chromosome 9"/>
</dbReference>
<dbReference type="EMBL" id="LT594630">
    <property type="protein sequence ID" value="SCN12993.1"/>
    <property type="molecule type" value="Genomic_DNA"/>
</dbReference>